<keyword evidence="3" id="KW-1185">Reference proteome</keyword>
<evidence type="ECO:0000313" key="3">
    <source>
        <dbReference type="Proteomes" id="UP000324222"/>
    </source>
</evidence>
<accession>A0A5B7CJ67</accession>
<dbReference type="EMBL" id="VSRR010000006">
    <property type="protein sequence ID" value="MPC07703.1"/>
    <property type="molecule type" value="Genomic_DNA"/>
</dbReference>
<organism evidence="2 3">
    <name type="scientific">Portunus trituberculatus</name>
    <name type="common">Swimming crab</name>
    <name type="synonym">Neptunus trituberculatus</name>
    <dbReference type="NCBI Taxonomy" id="210409"/>
    <lineage>
        <taxon>Eukaryota</taxon>
        <taxon>Metazoa</taxon>
        <taxon>Ecdysozoa</taxon>
        <taxon>Arthropoda</taxon>
        <taxon>Crustacea</taxon>
        <taxon>Multicrustacea</taxon>
        <taxon>Malacostraca</taxon>
        <taxon>Eumalacostraca</taxon>
        <taxon>Eucarida</taxon>
        <taxon>Decapoda</taxon>
        <taxon>Pleocyemata</taxon>
        <taxon>Brachyura</taxon>
        <taxon>Eubrachyura</taxon>
        <taxon>Portunoidea</taxon>
        <taxon>Portunidae</taxon>
        <taxon>Portuninae</taxon>
        <taxon>Portunus</taxon>
    </lineage>
</organism>
<comment type="caution">
    <text evidence="2">The sequence shown here is derived from an EMBL/GenBank/DDBJ whole genome shotgun (WGS) entry which is preliminary data.</text>
</comment>
<name>A0A5B7CJ67_PORTR</name>
<dbReference type="Proteomes" id="UP000324222">
    <property type="component" value="Unassembled WGS sequence"/>
</dbReference>
<dbReference type="AlphaFoldDB" id="A0A5B7CJ67"/>
<proteinExistence type="predicted"/>
<evidence type="ECO:0000256" key="1">
    <source>
        <dbReference type="SAM" id="MobiDB-lite"/>
    </source>
</evidence>
<evidence type="ECO:0000313" key="2">
    <source>
        <dbReference type="EMBL" id="MPC07703.1"/>
    </source>
</evidence>
<feature type="region of interest" description="Disordered" evidence="1">
    <location>
        <begin position="1"/>
        <end position="33"/>
    </location>
</feature>
<protein>
    <submittedName>
        <fullName evidence="2">Uncharacterized protein</fullName>
    </submittedName>
</protein>
<gene>
    <name evidence="2" type="ORF">E2C01_000268</name>
</gene>
<reference evidence="2 3" key="1">
    <citation type="submission" date="2019-05" db="EMBL/GenBank/DDBJ databases">
        <title>Another draft genome of Portunus trituberculatus and its Hox gene families provides insights of decapod evolution.</title>
        <authorList>
            <person name="Jeong J.-H."/>
            <person name="Song I."/>
            <person name="Kim S."/>
            <person name="Choi T."/>
            <person name="Kim D."/>
            <person name="Ryu S."/>
            <person name="Kim W."/>
        </authorList>
    </citation>
    <scope>NUCLEOTIDE SEQUENCE [LARGE SCALE GENOMIC DNA]</scope>
    <source>
        <tissue evidence="2">Muscle</tissue>
    </source>
</reference>
<sequence length="142" mass="15934">MGLKHSDVRLCPARPGRQPNLEGPKISSHKRPCLETDHQQALSRCWINKQVMTTRPPTISANYTIFLTDRKTPSAQLRAHQRTILPDGIRAPLTPTPGGDGDVLTRGEKLPYDKDLSPFVAKLCPSCWLEETWRRPVPTQAC</sequence>